<proteinExistence type="predicted"/>
<dbReference type="AlphaFoldDB" id="A6IVP6"/>
<protein>
    <submittedName>
        <fullName evidence="1">Leptin receptor overlapping transcript-like 1, isoform CRA_b</fullName>
    </submittedName>
</protein>
<accession>A6IVP6</accession>
<evidence type="ECO:0000313" key="2">
    <source>
        <dbReference type="Proteomes" id="UP000234681"/>
    </source>
</evidence>
<dbReference type="EMBL" id="CH473970">
    <property type="protein sequence ID" value="EDM09177.1"/>
    <property type="molecule type" value="Genomic_DNA"/>
</dbReference>
<evidence type="ECO:0000313" key="1">
    <source>
        <dbReference type="EMBL" id="EDM09177.1"/>
    </source>
</evidence>
<dbReference type="Proteomes" id="UP000234681">
    <property type="component" value="Chromosome 16"/>
</dbReference>
<evidence type="ECO:0000313" key="3">
    <source>
        <dbReference type="RGD" id="1307168"/>
    </source>
</evidence>
<organism evidence="1 2">
    <name type="scientific">Rattus norvegicus</name>
    <name type="common">Rat</name>
    <dbReference type="NCBI Taxonomy" id="10116"/>
    <lineage>
        <taxon>Eukaryota</taxon>
        <taxon>Metazoa</taxon>
        <taxon>Chordata</taxon>
        <taxon>Craniata</taxon>
        <taxon>Vertebrata</taxon>
        <taxon>Euteleostomi</taxon>
        <taxon>Mammalia</taxon>
        <taxon>Eutheria</taxon>
        <taxon>Euarchontoglires</taxon>
        <taxon>Glires</taxon>
        <taxon>Rodentia</taxon>
        <taxon>Myomorpha</taxon>
        <taxon>Muroidea</taxon>
        <taxon>Muridae</taxon>
        <taxon>Murinae</taxon>
        <taxon>Rattus</taxon>
    </lineage>
</organism>
<keyword evidence="1" id="KW-0675">Receptor</keyword>
<name>A6IVP6_RAT</name>
<reference evidence="1 2" key="1">
    <citation type="submission" date="2005-09" db="EMBL/GenBank/DDBJ databases">
        <authorList>
            <person name="Mural R.J."/>
            <person name="Li P.W."/>
            <person name="Adams M.D."/>
            <person name="Amanatides P.G."/>
            <person name="Baden-Tillson H."/>
            <person name="Barnstead M."/>
            <person name="Chin S.H."/>
            <person name="Dew I."/>
            <person name="Evans C.A."/>
            <person name="Ferriera S."/>
            <person name="Flanigan M."/>
            <person name="Fosler C."/>
            <person name="Glodek A."/>
            <person name="Gu Z."/>
            <person name="Holt R.A."/>
            <person name="Jennings D."/>
            <person name="Kraft C.L."/>
            <person name="Lu F."/>
            <person name="Nguyen T."/>
            <person name="Nusskern D.R."/>
            <person name="Pfannkoch C.M."/>
            <person name="Sitter C."/>
            <person name="Sutton G.G."/>
            <person name="Venter J.C."/>
            <person name="Wang Z."/>
            <person name="Woodage T."/>
            <person name="Zheng X.H."/>
            <person name="Zhong F."/>
        </authorList>
    </citation>
    <scope>NUCLEOTIDE SEQUENCE [LARGE SCALE GENOMIC DNA]</scope>
    <source>
        <strain>BN</strain>
        <strain evidence="2">Sprague-Dawley</strain>
    </source>
</reference>
<sequence>MQTCRALTHFIYYLLSAKIAAFIPQGGRLTLPMPSIRVAGFTSGQVFCELKIILWNCYKRVLFSSTVGRIYVKL</sequence>
<dbReference type="RGD" id="1307168">
    <property type="gene designation" value="Leprotl1"/>
</dbReference>
<gene>
    <name evidence="1 3" type="primary">Leprotl1</name>
    <name evidence="1" type="ORF">rCG_43102</name>
</gene>